<dbReference type="InterPro" id="IPR036034">
    <property type="entry name" value="PDZ_sf"/>
</dbReference>
<dbReference type="Gene3D" id="2.30.42.10">
    <property type="match status" value="1"/>
</dbReference>
<protein>
    <recommendedName>
        <fullName evidence="3">PDZ domain-containing protein</fullName>
    </recommendedName>
</protein>
<keyword evidence="2" id="KW-1185">Reference proteome</keyword>
<dbReference type="SUPFAM" id="SSF50156">
    <property type="entry name" value="PDZ domain-like"/>
    <property type="match status" value="1"/>
</dbReference>
<dbReference type="SUPFAM" id="SSF55961">
    <property type="entry name" value="Bet v1-like"/>
    <property type="match status" value="1"/>
</dbReference>
<name>A0ABW0I474_9BACL</name>
<organism evidence="1 2">
    <name type="scientific">Cohnella soli</name>
    <dbReference type="NCBI Taxonomy" id="425005"/>
    <lineage>
        <taxon>Bacteria</taxon>
        <taxon>Bacillati</taxon>
        <taxon>Bacillota</taxon>
        <taxon>Bacilli</taxon>
        <taxon>Bacillales</taxon>
        <taxon>Paenibacillaceae</taxon>
        <taxon>Cohnella</taxon>
    </lineage>
</organism>
<evidence type="ECO:0000313" key="1">
    <source>
        <dbReference type="EMBL" id="MFC5407310.1"/>
    </source>
</evidence>
<proteinExistence type="predicted"/>
<dbReference type="Gene3D" id="3.30.530.20">
    <property type="match status" value="1"/>
</dbReference>
<evidence type="ECO:0008006" key="3">
    <source>
        <dbReference type="Google" id="ProtNLM"/>
    </source>
</evidence>
<gene>
    <name evidence="1" type="ORF">ACFPOF_31660</name>
</gene>
<accession>A0ABW0I474</accession>
<dbReference type="InterPro" id="IPR023393">
    <property type="entry name" value="START-like_dom_sf"/>
</dbReference>
<sequence>MTETEKSKTVNTIWIEAPVSEIWPYVTTTRGWKLFLADIAYIANGKEEVELNDRLRLVLGELSNRSVCTEYRRYKEILYDETYASILPNGRLWEYRLETMFTFEEADGMTQMTVTVDGYGEDEMMQWVRECGEMGWRQSLLHLKNVIELGLDLRDTIFNYPRLGVLNYTATEEQLKNQGLAGSGVRGNYIKTVYPGGPSHKAGLPGGCIVASIGGVAVPDYQRFVEALGRFYGKPGNIDLVYYEQGERKTTNVALTYDDQFTGMIDPNSVPLEEVQRNRSERSI</sequence>
<dbReference type="Proteomes" id="UP001596113">
    <property type="component" value="Unassembled WGS sequence"/>
</dbReference>
<evidence type="ECO:0000313" key="2">
    <source>
        <dbReference type="Proteomes" id="UP001596113"/>
    </source>
</evidence>
<dbReference type="EMBL" id="JBHSMI010000067">
    <property type="protein sequence ID" value="MFC5407310.1"/>
    <property type="molecule type" value="Genomic_DNA"/>
</dbReference>
<dbReference type="CDD" id="cd07814">
    <property type="entry name" value="SRPBCC_CalC_Aha1-like"/>
    <property type="match status" value="1"/>
</dbReference>
<comment type="caution">
    <text evidence="1">The sequence shown here is derived from an EMBL/GenBank/DDBJ whole genome shotgun (WGS) entry which is preliminary data.</text>
</comment>
<reference evidence="2" key="1">
    <citation type="journal article" date="2019" name="Int. J. Syst. Evol. Microbiol.">
        <title>The Global Catalogue of Microorganisms (GCM) 10K type strain sequencing project: providing services to taxonomists for standard genome sequencing and annotation.</title>
        <authorList>
            <consortium name="The Broad Institute Genomics Platform"/>
            <consortium name="The Broad Institute Genome Sequencing Center for Infectious Disease"/>
            <person name="Wu L."/>
            <person name="Ma J."/>
        </authorList>
    </citation>
    <scope>NUCLEOTIDE SEQUENCE [LARGE SCALE GENOMIC DNA]</scope>
    <source>
        <strain evidence="2">CGMCC 1.18575</strain>
    </source>
</reference>
<dbReference type="RefSeq" id="WP_378139860.1">
    <property type="nucleotide sequence ID" value="NZ_JBHSMI010000067.1"/>
</dbReference>